<proteinExistence type="predicted"/>
<dbReference type="PANTHER" id="PTHR33075">
    <property type="entry name" value="OS02G0499800 PROTEIN"/>
    <property type="match status" value="1"/>
</dbReference>
<evidence type="ECO:0000313" key="3">
    <source>
        <dbReference type="EMBL" id="OQU91585.1"/>
    </source>
</evidence>
<reference evidence="3 4" key="1">
    <citation type="journal article" date="2009" name="Nature">
        <title>The Sorghum bicolor genome and the diversification of grasses.</title>
        <authorList>
            <person name="Paterson A.H."/>
            <person name="Bowers J.E."/>
            <person name="Bruggmann R."/>
            <person name="Dubchak I."/>
            <person name="Grimwood J."/>
            <person name="Gundlach H."/>
            <person name="Haberer G."/>
            <person name="Hellsten U."/>
            <person name="Mitros T."/>
            <person name="Poliakov A."/>
            <person name="Schmutz J."/>
            <person name="Spannagl M."/>
            <person name="Tang H."/>
            <person name="Wang X."/>
            <person name="Wicker T."/>
            <person name="Bharti A.K."/>
            <person name="Chapman J."/>
            <person name="Feltus F.A."/>
            <person name="Gowik U."/>
            <person name="Grigoriev I.V."/>
            <person name="Lyons E."/>
            <person name="Maher C.A."/>
            <person name="Martis M."/>
            <person name="Narechania A."/>
            <person name="Otillar R.P."/>
            <person name="Penning B.W."/>
            <person name="Salamov A.A."/>
            <person name="Wang Y."/>
            <person name="Zhang L."/>
            <person name="Carpita N.C."/>
            <person name="Freeling M."/>
            <person name="Gingle A.R."/>
            <person name="Hash C.T."/>
            <person name="Keller B."/>
            <person name="Klein P."/>
            <person name="Kresovich S."/>
            <person name="McCann M.C."/>
            <person name="Ming R."/>
            <person name="Peterson D.G."/>
            <person name="Mehboob-ur-Rahman"/>
            <person name="Ware D."/>
            <person name="Westhoff P."/>
            <person name="Mayer K.F."/>
            <person name="Messing J."/>
            <person name="Rokhsar D.S."/>
        </authorList>
    </citation>
    <scope>NUCLEOTIDE SEQUENCE [LARGE SCALE GENOMIC DNA]</scope>
    <source>
        <strain evidence="4">cv. BTx623</strain>
    </source>
</reference>
<gene>
    <name evidence="3" type="ORF">SORBI_3001G209701</name>
</gene>
<name>A0A1Z5S772_SORBI</name>
<protein>
    <recommendedName>
        <fullName evidence="2">DUF7597 domain-containing protein</fullName>
    </recommendedName>
</protein>
<dbReference type="Gramene" id="OQU91585">
    <property type="protein sequence ID" value="OQU91585"/>
    <property type="gene ID" value="SORBI_3001G209701"/>
</dbReference>
<dbReference type="EMBL" id="CM000760">
    <property type="protein sequence ID" value="OQU91585.1"/>
    <property type="molecule type" value="Genomic_DNA"/>
</dbReference>
<accession>A0A1Z5S772</accession>
<dbReference type="OMA" id="ITITWKD"/>
<dbReference type="Proteomes" id="UP000000768">
    <property type="component" value="Chromosome 1"/>
</dbReference>
<feature type="region of interest" description="Disordered" evidence="1">
    <location>
        <begin position="512"/>
        <end position="543"/>
    </location>
</feature>
<dbReference type="PANTHER" id="PTHR33075:SF7">
    <property type="entry name" value="OS02G0303350 PROTEIN"/>
    <property type="match status" value="1"/>
</dbReference>
<feature type="domain" description="DUF7597" evidence="2">
    <location>
        <begin position="8"/>
        <end position="75"/>
    </location>
</feature>
<dbReference type="Pfam" id="PF24530">
    <property type="entry name" value="DUF7597"/>
    <property type="match status" value="1"/>
</dbReference>
<organism evidence="3 4">
    <name type="scientific">Sorghum bicolor</name>
    <name type="common">Sorghum</name>
    <name type="synonym">Sorghum vulgare</name>
    <dbReference type="NCBI Taxonomy" id="4558"/>
    <lineage>
        <taxon>Eukaryota</taxon>
        <taxon>Viridiplantae</taxon>
        <taxon>Streptophyta</taxon>
        <taxon>Embryophyta</taxon>
        <taxon>Tracheophyta</taxon>
        <taxon>Spermatophyta</taxon>
        <taxon>Magnoliopsida</taxon>
        <taxon>Liliopsida</taxon>
        <taxon>Poales</taxon>
        <taxon>Poaceae</taxon>
        <taxon>PACMAD clade</taxon>
        <taxon>Panicoideae</taxon>
        <taxon>Andropogonodae</taxon>
        <taxon>Andropogoneae</taxon>
        <taxon>Sorghinae</taxon>
        <taxon>Sorghum</taxon>
    </lineage>
</organism>
<evidence type="ECO:0000313" key="4">
    <source>
        <dbReference type="Proteomes" id="UP000000768"/>
    </source>
</evidence>
<dbReference type="InterPro" id="IPR056018">
    <property type="entry name" value="DUF7597"/>
</dbReference>
<dbReference type="AlphaFoldDB" id="A0A1Z5S772"/>
<keyword evidence="4" id="KW-1185">Reference proteome</keyword>
<reference evidence="4" key="2">
    <citation type="journal article" date="2018" name="Plant J.">
        <title>The Sorghum bicolor reference genome: improved assembly, gene annotations, a transcriptome atlas, and signatures of genome organization.</title>
        <authorList>
            <person name="McCormick R.F."/>
            <person name="Truong S.K."/>
            <person name="Sreedasyam A."/>
            <person name="Jenkins J."/>
            <person name="Shu S."/>
            <person name="Sims D."/>
            <person name="Kennedy M."/>
            <person name="Amirebrahimi M."/>
            <person name="Weers B.D."/>
            <person name="McKinley B."/>
            <person name="Mattison A."/>
            <person name="Morishige D.T."/>
            <person name="Grimwood J."/>
            <person name="Schmutz J."/>
            <person name="Mullet J.E."/>
        </authorList>
    </citation>
    <scope>NUCLEOTIDE SEQUENCE [LARGE SCALE GENOMIC DNA]</scope>
    <source>
        <strain evidence="4">cv. BTx623</strain>
    </source>
</reference>
<evidence type="ECO:0000256" key="1">
    <source>
        <dbReference type="SAM" id="MobiDB-lite"/>
    </source>
</evidence>
<feature type="compositionally biased region" description="Acidic residues" evidence="1">
    <location>
        <begin position="531"/>
        <end position="543"/>
    </location>
</feature>
<sequence length="543" mass="60180">MPGHQVTFQAIRAVVSNFLTNILHVAFVHMQPTHLGQAFVRFKHAYDRDRLIQQGPFMFGDVSISFVDHNKGRNWGVVNFNRECWLLLLGFPPEFREDNFVVNSISSFGRVISWVDDDRHLSRILVKARVIDLESVPQFLVLTDGEGFQGESWTVQCEVLQGNLLGALPEDEAPAPGPDDFPLGGPFDLFGFGLQGPGPAPPNPNVNAGHNLFQAELPEGDAFQGNHNVQNVQAQDLQGFQGQNMQVQDEGWNEWSDNEQLVGGFDLNENPEDVQGLDLNEVPDPQEMIIDPVFPGPQLLNQQMNAFLDQVNEEVQVEIPALDFPMDNYLPLDLQEDDLMGEEEIQQLIQEEENNINVPAPNSQNLQKILQSAELVNSLGSSLKVGIPLPDKCSEKLSPFCSLKLVGQSVNPVPNSSSQAEVFEVDSDEAPPLTDVPPPKSKKKAAVVETEVRRSPRLKVNKMGFKNPICHNKSCLGCSISPPTLSNKAIKKIGTLMCDLKDSELEEKTLNKKKGKLALVGSSQPKKNEDPMDDDNEELSNKE</sequence>
<dbReference type="FunCoup" id="A0A1Z5S772">
    <property type="interactions" value="966"/>
</dbReference>
<dbReference type="InParanoid" id="A0A1Z5S772"/>
<evidence type="ECO:0000259" key="2">
    <source>
        <dbReference type="Pfam" id="PF24530"/>
    </source>
</evidence>